<proteinExistence type="predicted"/>
<dbReference type="OrthoDB" id="1101224at2759"/>
<evidence type="ECO:0000256" key="1">
    <source>
        <dbReference type="SAM" id="MobiDB-lite"/>
    </source>
</evidence>
<gene>
    <name evidence="3" type="ORF">ANE_LOCUS21764</name>
</gene>
<dbReference type="PANTHER" id="PTHR38937">
    <property type="entry name" value="MEMBRANE PROTEIN OF ER BODY-LIKE PROTEIN"/>
    <property type="match status" value="1"/>
</dbReference>
<feature type="transmembrane region" description="Helical" evidence="2">
    <location>
        <begin position="196"/>
        <end position="215"/>
    </location>
</feature>
<keyword evidence="2" id="KW-0812">Transmembrane</keyword>
<protein>
    <submittedName>
        <fullName evidence="3">Uncharacterized protein</fullName>
    </submittedName>
</protein>
<keyword evidence="2" id="KW-1133">Transmembrane helix</keyword>
<dbReference type="Proteomes" id="UP000489600">
    <property type="component" value="Unassembled WGS sequence"/>
</dbReference>
<feature type="compositionally biased region" description="Polar residues" evidence="1">
    <location>
        <begin position="142"/>
        <end position="163"/>
    </location>
</feature>
<keyword evidence="4" id="KW-1185">Reference proteome</keyword>
<feature type="compositionally biased region" description="Polar residues" evidence="1">
    <location>
        <begin position="1"/>
        <end position="11"/>
    </location>
</feature>
<dbReference type="EMBL" id="CABITT030000007">
    <property type="protein sequence ID" value="VVB11320.1"/>
    <property type="molecule type" value="Genomic_DNA"/>
</dbReference>
<reference evidence="3" key="1">
    <citation type="submission" date="2019-07" db="EMBL/GenBank/DDBJ databases">
        <authorList>
            <person name="Dittberner H."/>
        </authorList>
    </citation>
    <scope>NUCLEOTIDE SEQUENCE [LARGE SCALE GENOMIC DNA]</scope>
</reference>
<evidence type="ECO:0000313" key="3">
    <source>
        <dbReference type="EMBL" id="VVB11320.1"/>
    </source>
</evidence>
<feature type="region of interest" description="Disordered" evidence="1">
    <location>
        <begin position="1"/>
        <end position="66"/>
    </location>
</feature>
<feature type="transmembrane region" description="Helical" evidence="2">
    <location>
        <begin position="417"/>
        <end position="436"/>
    </location>
</feature>
<name>A0A565CC81_9BRAS</name>
<dbReference type="AlphaFoldDB" id="A0A565CC81"/>
<feature type="region of interest" description="Disordered" evidence="1">
    <location>
        <begin position="142"/>
        <end position="164"/>
    </location>
</feature>
<feature type="transmembrane region" description="Helical" evidence="2">
    <location>
        <begin position="347"/>
        <end position="372"/>
    </location>
</feature>
<accession>A0A565CC81</accession>
<feature type="transmembrane region" description="Helical" evidence="2">
    <location>
        <begin position="285"/>
        <end position="309"/>
    </location>
</feature>
<feature type="transmembrane region" description="Helical" evidence="2">
    <location>
        <begin position="384"/>
        <end position="405"/>
    </location>
</feature>
<feature type="compositionally biased region" description="Basic and acidic residues" evidence="1">
    <location>
        <begin position="16"/>
        <end position="27"/>
    </location>
</feature>
<evidence type="ECO:0000256" key="2">
    <source>
        <dbReference type="SAM" id="Phobius"/>
    </source>
</evidence>
<feature type="compositionally biased region" description="Polar residues" evidence="1">
    <location>
        <begin position="28"/>
        <end position="46"/>
    </location>
</feature>
<dbReference type="PANTHER" id="PTHR38937:SF2">
    <property type="entry name" value="MEMBRANE PROTEIN OF ER BODY-LIKE PROTEIN ISOFORM X1"/>
    <property type="match status" value="1"/>
</dbReference>
<evidence type="ECO:0000313" key="4">
    <source>
        <dbReference type="Proteomes" id="UP000489600"/>
    </source>
</evidence>
<comment type="caution">
    <text evidence="3">The sequence shown here is derived from an EMBL/GenBank/DDBJ whole genome shotgun (WGS) entry which is preliminary data.</text>
</comment>
<dbReference type="InterPro" id="IPR052843">
    <property type="entry name" value="ER_body_metal_sequester"/>
</dbReference>
<sequence length="445" mass="49395">MAQNDLNSDGSNGEFRSADKETEKTVVDNKSSQQKTDNDDNVTTETGPELKNAVTEANGDSSNTDETERLTEALKMIQDQKTHALYCPNCTLDITKNVQLLKEMEAPYRYDQKIWVLWVPFVLPFSFMWRWYARIRRGQTANTPSNQATKPVKTPPSTGTTDPPQVIVVWALPSSTGGGNKKPRLPSLPLPIHFPMIKYLPVILLFLLAILILAWRLRTGPMPSIITILKVHSIDMLGKYMVDPFQKLPSIKLDILKSIVYGGLIESITSLGVVSSAAGSGASTLNVLALGLANLFSGFLLIGHNLCVLRWRRPYRGENHDDMTNLAAKNDEAEDHQYEVLLGKKKFALLHFVVVLVSLLIFAVIPPLLYGFSYKIIDREHSKAAVVFAVSLVCVISLSFAKSYAFTMHKLKTVAEYTGIAIVASALSFLAGQYFIHVFGKLDLH</sequence>
<feature type="transmembrane region" description="Helical" evidence="2">
    <location>
        <begin position="259"/>
        <end position="279"/>
    </location>
</feature>
<feature type="transmembrane region" description="Helical" evidence="2">
    <location>
        <begin position="114"/>
        <end position="132"/>
    </location>
</feature>
<keyword evidence="2" id="KW-0472">Membrane</keyword>
<organism evidence="3 4">
    <name type="scientific">Arabis nemorensis</name>
    <dbReference type="NCBI Taxonomy" id="586526"/>
    <lineage>
        <taxon>Eukaryota</taxon>
        <taxon>Viridiplantae</taxon>
        <taxon>Streptophyta</taxon>
        <taxon>Embryophyta</taxon>
        <taxon>Tracheophyta</taxon>
        <taxon>Spermatophyta</taxon>
        <taxon>Magnoliopsida</taxon>
        <taxon>eudicotyledons</taxon>
        <taxon>Gunneridae</taxon>
        <taxon>Pentapetalae</taxon>
        <taxon>rosids</taxon>
        <taxon>malvids</taxon>
        <taxon>Brassicales</taxon>
        <taxon>Brassicaceae</taxon>
        <taxon>Arabideae</taxon>
        <taxon>Arabis</taxon>
    </lineage>
</organism>